<organism evidence="9 10">
    <name type="scientific">Lachnoclostridium phytofermentans</name>
    <dbReference type="NCBI Taxonomy" id="66219"/>
    <lineage>
        <taxon>Bacteria</taxon>
        <taxon>Bacillati</taxon>
        <taxon>Bacillota</taxon>
        <taxon>Clostridia</taxon>
        <taxon>Lachnospirales</taxon>
        <taxon>Lachnospiraceae</taxon>
    </lineage>
</organism>
<dbReference type="AlphaFoldDB" id="A0A3D2X3E8"/>
<keyword evidence="3" id="KW-1003">Cell membrane</keyword>
<keyword evidence="5 7" id="KW-1133">Transmembrane helix</keyword>
<feature type="transmembrane region" description="Helical" evidence="7">
    <location>
        <begin position="35"/>
        <end position="58"/>
    </location>
</feature>
<sequence>MHRIKKEDFLSASAIHQAYLKRYQKRVTKIRISQWIIFLSFLILWELSTRLGWLNSFIFSSPSRVVKCFATMAQDGTVFYHIGITLFETFISFGLVIGIGLLVAVLLWWNESVAKVLEPYLVVLNSLPKSALAPVFIVWLGNNMKTIIVAAVTVAVFGTIITLYTNFNSTEQDKYKLIYTLGGTKKDVLFKVVLPGNLPSIISCMKVNIGLSLVGVIIGEFLAAKAGLGYLIVYGSQVFKLDWVIMSIVILCIVATALYGILSYVERKVRRI</sequence>
<evidence type="ECO:0000256" key="5">
    <source>
        <dbReference type="ARBA" id="ARBA00022989"/>
    </source>
</evidence>
<feature type="domain" description="ABC transmembrane type-1" evidence="8">
    <location>
        <begin position="82"/>
        <end position="263"/>
    </location>
</feature>
<proteinExistence type="inferred from homology"/>
<keyword evidence="2 7" id="KW-0813">Transport</keyword>
<comment type="caution">
    <text evidence="9">The sequence shown here is derived from an EMBL/GenBank/DDBJ whole genome shotgun (WGS) entry which is preliminary data.</text>
</comment>
<dbReference type="InterPro" id="IPR035906">
    <property type="entry name" value="MetI-like_sf"/>
</dbReference>
<evidence type="ECO:0000256" key="6">
    <source>
        <dbReference type="ARBA" id="ARBA00023136"/>
    </source>
</evidence>
<feature type="transmembrane region" description="Helical" evidence="7">
    <location>
        <begin position="244"/>
        <end position="265"/>
    </location>
</feature>
<evidence type="ECO:0000256" key="7">
    <source>
        <dbReference type="RuleBase" id="RU363032"/>
    </source>
</evidence>
<evidence type="ECO:0000313" key="10">
    <source>
        <dbReference type="Proteomes" id="UP000262969"/>
    </source>
</evidence>
<dbReference type="GO" id="GO:0005886">
    <property type="term" value="C:plasma membrane"/>
    <property type="evidence" value="ECO:0007669"/>
    <property type="project" value="UniProtKB-SubCell"/>
</dbReference>
<feature type="transmembrane region" description="Helical" evidence="7">
    <location>
        <begin position="209"/>
        <end position="232"/>
    </location>
</feature>
<dbReference type="Gene3D" id="1.10.3720.10">
    <property type="entry name" value="MetI-like"/>
    <property type="match status" value="1"/>
</dbReference>
<dbReference type="Proteomes" id="UP000262969">
    <property type="component" value="Unassembled WGS sequence"/>
</dbReference>
<dbReference type="PROSITE" id="PS50928">
    <property type="entry name" value="ABC_TM1"/>
    <property type="match status" value="1"/>
</dbReference>
<comment type="subcellular location">
    <subcellularLocation>
        <location evidence="1 7">Cell membrane</location>
        <topology evidence="1 7">Multi-pass membrane protein</topology>
    </subcellularLocation>
</comment>
<keyword evidence="6 7" id="KW-0472">Membrane</keyword>
<dbReference type="Pfam" id="PF00528">
    <property type="entry name" value="BPD_transp_1"/>
    <property type="match status" value="1"/>
</dbReference>
<dbReference type="PANTHER" id="PTHR30151:SF19">
    <property type="entry name" value="ABC TRANSPORTER PERMEASE"/>
    <property type="match status" value="1"/>
</dbReference>
<dbReference type="SUPFAM" id="SSF161098">
    <property type="entry name" value="MetI-like"/>
    <property type="match status" value="1"/>
</dbReference>
<evidence type="ECO:0000256" key="3">
    <source>
        <dbReference type="ARBA" id="ARBA00022475"/>
    </source>
</evidence>
<accession>A0A3D2X3E8</accession>
<dbReference type="PANTHER" id="PTHR30151">
    <property type="entry name" value="ALKANE SULFONATE ABC TRANSPORTER-RELATED, MEMBRANE SUBUNIT"/>
    <property type="match status" value="1"/>
</dbReference>
<reference evidence="9 10" key="1">
    <citation type="journal article" date="2018" name="Nat. Biotechnol.">
        <title>A standardized bacterial taxonomy based on genome phylogeny substantially revises the tree of life.</title>
        <authorList>
            <person name="Parks D.H."/>
            <person name="Chuvochina M."/>
            <person name="Waite D.W."/>
            <person name="Rinke C."/>
            <person name="Skarshewski A."/>
            <person name="Chaumeil P.A."/>
            <person name="Hugenholtz P."/>
        </authorList>
    </citation>
    <scope>NUCLEOTIDE SEQUENCE [LARGE SCALE GENOMIC DNA]</scope>
    <source>
        <strain evidence="9">UBA11728</strain>
    </source>
</reference>
<protein>
    <submittedName>
        <fullName evidence="9">Sulfonate ABC transporter permease</fullName>
    </submittedName>
</protein>
<gene>
    <name evidence="9" type="ORF">DHW61_01860</name>
</gene>
<keyword evidence="4 7" id="KW-0812">Transmembrane</keyword>
<dbReference type="EMBL" id="DPVV01000068">
    <property type="protein sequence ID" value="HCL01153.1"/>
    <property type="molecule type" value="Genomic_DNA"/>
</dbReference>
<evidence type="ECO:0000256" key="2">
    <source>
        <dbReference type="ARBA" id="ARBA00022448"/>
    </source>
</evidence>
<feature type="transmembrane region" description="Helical" evidence="7">
    <location>
        <begin position="120"/>
        <end position="141"/>
    </location>
</feature>
<dbReference type="InterPro" id="IPR000515">
    <property type="entry name" value="MetI-like"/>
</dbReference>
<evidence type="ECO:0000259" key="8">
    <source>
        <dbReference type="PROSITE" id="PS50928"/>
    </source>
</evidence>
<evidence type="ECO:0000256" key="1">
    <source>
        <dbReference type="ARBA" id="ARBA00004651"/>
    </source>
</evidence>
<evidence type="ECO:0000256" key="4">
    <source>
        <dbReference type="ARBA" id="ARBA00022692"/>
    </source>
</evidence>
<feature type="transmembrane region" description="Helical" evidence="7">
    <location>
        <begin position="78"/>
        <end position="108"/>
    </location>
</feature>
<dbReference type="GO" id="GO:0055085">
    <property type="term" value="P:transmembrane transport"/>
    <property type="evidence" value="ECO:0007669"/>
    <property type="project" value="InterPro"/>
</dbReference>
<name>A0A3D2X3E8_9FIRM</name>
<feature type="transmembrane region" description="Helical" evidence="7">
    <location>
        <begin position="147"/>
        <end position="167"/>
    </location>
</feature>
<evidence type="ECO:0000313" key="9">
    <source>
        <dbReference type="EMBL" id="HCL01153.1"/>
    </source>
</evidence>
<dbReference type="CDD" id="cd06261">
    <property type="entry name" value="TM_PBP2"/>
    <property type="match status" value="1"/>
</dbReference>
<comment type="similarity">
    <text evidence="7">Belongs to the binding-protein-dependent transport system permease family.</text>
</comment>